<keyword evidence="3" id="KW-1185">Reference proteome</keyword>
<gene>
    <name evidence="2" type="ORF">SERLA73DRAFT_185792</name>
</gene>
<dbReference type="InParanoid" id="F8Q6E2"/>
<evidence type="ECO:0000313" key="2">
    <source>
        <dbReference type="EMBL" id="EGN96180.1"/>
    </source>
</evidence>
<dbReference type="AlphaFoldDB" id="F8Q6E2"/>
<dbReference type="Proteomes" id="UP000008063">
    <property type="component" value="Unassembled WGS sequence"/>
</dbReference>
<dbReference type="HOGENOM" id="CLU_2279193_0_0_1"/>
<accession>F8Q6E2</accession>
<reference evidence="3" key="1">
    <citation type="journal article" date="2011" name="Science">
        <title>The plant cell wall-decomposing machinery underlies the functional diversity of forest fungi.</title>
        <authorList>
            <person name="Eastwood D.C."/>
            <person name="Floudas D."/>
            <person name="Binder M."/>
            <person name="Majcherczyk A."/>
            <person name="Schneider P."/>
            <person name="Aerts A."/>
            <person name="Asiegbu F.O."/>
            <person name="Baker S.E."/>
            <person name="Barry K."/>
            <person name="Bendiksby M."/>
            <person name="Blumentritt M."/>
            <person name="Coutinho P.M."/>
            <person name="Cullen D."/>
            <person name="de Vries R.P."/>
            <person name="Gathman A."/>
            <person name="Goodell B."/>
            <person name="Henrissat B."/>
            <person name="Ihrmark K."/>
            <person name="Kauserud H."/>
            <person name="Kohler A."/>
            <person name="LaButti K."/>
            <person name="Lapidus A."/>
            <person name="Lavin J.L."/>
            <person name="Lee Y.-H."/>
            <person name="Lindquist E."/>
            <person name="Lilly W."/>
            <person name="Lucas S."/>
            <person name="Morin E."/>
            <person name="Murat C."/>
            <person name="Oguiza J.A."/>
            <person name="Park J."/>
            <person name="Pisabarro A.G."/>
            <person name="Riley R."/>
            <person name="Rosling A."/>
            <person name="Salamov A."/>
            <person name="Schmidt O."/>
            <person name="Schmutz J."/>
            <person name="Skrede I."/>
            <person name="Stenlid J."/>
            <person name="Wiebenga A."/>
            <person name="Xie X."/>
            <person name="Kuees U."/>
            <person name="Hibbett D.S."/>
            <person name="Hoffmeister D."/>
            <person name="Hoegberg N."/>
            <person name="Martin F."/>
            <person name="Grigoriev I.V."/>
            <person name="Watkinson S.C."/>
        </authorList>
    </citation>
    <scope>NUCLEOTIDE SEQUENCE [LARGE SCALE GENOMIC DNA]</scope>
    <source>
        <strain evidence="3">strain S7.3</strain>
    </source>
</reference>
<evidence type="ECO:0000256" key="1">
    <source>
        <dbReference type="SAM" id="Phobius"/>
    </source>
</evidence>
<feature type="transmembrane region" description="Helical" evidence="1">
    <location>
        <begin position="51"/>
        <end position="74"/>
    </location>
</feature>
<keyword evidence="1" id="KW-0472">Membrane</keyword>
<sequence>MWLMVLIESVGVEADFPRLFRWRYRVIFLVVFSSRFLLHLFFFSFSFVPLIFVFLFRFFGIVHFFSFFCFRAFIRLVSVQSLQSPPFSFPFRSSLFAFLLRF</sequence>
<dbReference type="EMBL" id="GL945484">
    <property type="protein sequence ID" value="EGN96180.1"/>
    <property type="molecule type" value="Genomic_DNA"/>
</dbReference>
<name>F8Q6E2_SERL3</name>
<protein>
    <submittedName>
        <fullName evidence="2">Uncharacterized protein</fullName>
    </submittedName>
</protein>
<proteinExistence type="predicted"/>
<keyword evidence="1" id="KW-0812">Transmembrane</keyword>
<feature type="transmembrane region" description="Helical" evidence="1">
    <location>
        <begin position="26"/>
        <end position="45"/>
    </location>
</feature>
<keyword evidence="1" id="KW-1133">Transmembrane helix</keyword>
<organism evidence="3">
    <name type="scientific">Serpula lacrymans var. lacrymans (strain S7.3)</name>
    <name type="common">Dry rot fungus</name>
    <dbReference type="NCBI Taxonomy" id="936435"/>
    <lineage>
        <taxon>Eukaryota</taxon>
        <taxon>Fungi</taxon>
        <taxon>Dikarya</taxon>
        <taxon>Basidiomycota</taxon>
        <taxon>Agaricomycotina</taxon>
        <taxon>Agaricomycetes</taxon>
        <taxon>Agaricomycetidae</taxon>
        <taxon>Boletales</taxon>
        <taxon>Coniophorineae</taxon>
        <taxon>Serpulaceae</taxon>
        <taxon>Serpula</taxon>
    </lineage>
</organism>
<evidence type="ECO:0000313" key="3">
    <source>
        <dbReference type="Proteomes" id="UP000008063"/>
    </source>
</evidence>